<dbReference type="GO" id="GO:0016491">
    <property type="term" value="F:oxidoreductase activity"/>
    <property type="evidence" value="ECO:0007669"/>
    <property type="project" value="InterPro"/>
</dbReference>
<reference evidence="2" key="1">
    <citation type="submission" date="2021-03" db="EMBL/GenBank/DDBJ databases">
        <title>Revisited historic fungal species revealed as producer of novel bioactive compounds through whole genome sequencing and comparative genomics.</title>
        <authorList>
            <person name="Vignolle G.A."/>
            <person name="Hochenegger N."/>
            <person name="Mach R.L."/>
            <person name="Mach-Aigner A.R."/>
            <person name="Javad Rahimi M."/>
            <person name="Salim K.A."/>
            <person name="Chan C.M."/>
            <person name="Lim L.B.L."/>
            <person name="Cai F."/>
            <person name="Druzhinina I.S."/>
            <person name="U'Ren J.M."/>
            <person name="Derntl C."/>
        </authorList>
    </citation>
    <scope>NUCLEOTIDE SEQUENCE</scope>
    <source>
        <strain evidence="2">TUCIM 5799</strain>
    </source>
</reference>
<dbReference type="NCBIfam" id="NF041278">
    <property type="entry name" value="CmcJ_NvfI_EfuI"/>
    <property type="match status" value="1"/>
</dbReference>
<evidence type="ECO:0000256" key="1">
    <source>
        <dbReference type="ARBA" id="ARBA00023604"/>
    </source>
</evidence>
<evidence type="ECO:0000313" key="3">
    <source>
        <dbReference type="Proteomes" id="UP000829685"/>
    </source>
</evidence>
<organism evidence="2 3">
    <name type="scientific">Neoarthrinium moseri</name>
    <dbReference type="NCBI Taxonomy" id="1658444"/>
    <lineage>
        <taxon>Eukaryota</taxon>
        <taxon>Fungi</taxon>
        <taxon>Dikarya</taxon>
        <taxon>Ascomycota</taxon>
        <taxon>Pezizomycotina</taxon>
        <taxon>Sordariomycetes</taxon>
        <taxon>Xylariomycetidae</taxon>
        <taxon>Amphisphaeriales</taxon>
        <taxon>Apiosporaceae</taxon>
        <taxon>Neoarthrinium</taxon>
    </lineage>
</organism>
<evidence type="ECO:0000313" key="2">
    <source>
        <dbReference type="EMBL" id="KAI1855822.1"/>
    </source>
</evidence>
<gene>
    <name evidence="2" type="ORF">JX265_012085</name>
</gene>
<comment type="similarity">
    <text evidence="1">Belongs to the asaB hydroxylase/desaturase family.</text>
</comment>
<sequence>MATLVSHRLPLIPPASKIHASQLGSVSPSRHDVVTTLNYWKDPGDGSAPLPIIVGDTKVTNERPTIAFQVTVEDVTGQEGHFTLDSHGFQFCRHESNEKLFNDEQRIKCEYFPEAEKLLRHITGAFRVHVFDYKVRRGPSYWHQLGQNNVASRGPLRRVHIDQSYHGAELVLRKYWPEENDALMERRWQIINLWRPIKTIHQDPLAVADSKSVPEADLAATSMLDDSGEKKAETWTVRPNAAHRWYFKYEQTPDEVVLIKCFDSAKDIARRAPQCAFEDPAYGGDEGCRESVEVRALLVY</sequence>
<dbReference type="Proteomes" id="UP000829685">
    <property type="component" value="Unassembled WGS sequence"/>
</dbReference>
<accession>A0A9P9WBE1</accession>
<dbReference type="EMBL" id="JAFIMR010000049">
    <property type="protein sequence ID" value="KAI1855822.1"/>
    <property type="molecule type" value="Genomic_DNA"/>
</dbReference>
<name>A0A9P9WBE1_9PEZI</name>
<dbReference type="PANTHER" id="PTHR34598">
    <property type="entry name" value="BLL6449 PROTEIN"/>
    <property type="match status" value="1"/>
</dbReference>
<dbReference type="AlphaFoldDB" id="A0A9P9WBE1"/>
<keyword evidence="3" id="KW-1185">Reference proteome</keyword>
<dbReference type="PANTHER" id="PTHR34598:SF3">
    <property type="entry name" value="OXIDOREDUCTASE AN1597"/>
    <property type="match status" value="1"/>
</dbReference>
<comment type="caution">
    <text evidence="2">The sequence shown here is derived from an EMBL/GenBank/DDBJ whole genome shotgun (WGS) entry which is preliminary data.</text>
</comment>
<dbReference type="InterPro" id="IPR044053">
    <property type="entry name" value="AsaB-like"/>
</dbReference>
<proteinExistence type="inferred from homology"/>
<protein>
    <submittedName>
        <fullName evidence="2">Uncharacterized protein</fullName>
    </submittedName>
</protein>